<dbReference type="Proteomes" id="UP000270046">
    <property type="component" value="Chromosome"/>
</dbReference>
<sequence length="408" mass="45556">MNRKFATAFMLVPALLMLLLVAACNKIEYTQIKEPAYLRVFNDLNYTQNMDNKNNKYPSLCMIINPVFDAKGIPTGGQIVGDFLDKREPYAPPYPSHAGNSSSVQNPEYPGKEPVLVGPILNGFDLSSWAQVPSGKLRVVFYYRPYNSAPFFSLDESLKHDLLADTTIDLSTKEVYTLHVLQKDFITKKTGLLLRQENFYKLSLSDSLVYVNFYNYSAKGFAEADYSLKPQNVSLASFRSGIKDRMNVFLTLYDGQTNPTSAPIVTGYNGNYLCSINRNTDSGEVSPYNQFPLWASAGTDGIKTDVWQRFEFLVPGLDIVSNPYSKTNIGTSQTYANYASVNCLLNGKVTIGGNFYLSNGVFLPNLLVSLHSGVNNPQTFATVNTIEVVNSNIYLTTIQRKYPVPIYK</sequence>
<dbReference type="AlphaFoldDB" id="A0A494VSC9"/>
<keyword evidence="1" id="KW-0732">Signal</keyword>
<feature type="signal peptide" evidence="1">
    <location>
        <begin position="1"/>
        <end position="22"/>
    </location>
</feature>
<name>A0A494VSC9_9SPHI</name>
<dbReference type="KEGG" id="muh:HYN43_000375"/>
<evidence type="ECO:0000313" key="3">
    <source>
        <dbReference type="Proteomes" id="UP000270046"/>
    </source>
</evidence>
<reference evidence="2 3" key="1">
    <citation type="submission" date="2018-10" db="EMBL/GenBank/DDBJ databases">
        <title>Genome sequencing of Mucilaginibacter sp. HYN0043.</title>
        <authorList>
            <person name="Kim M."/>
            <person name="Yi H."/>
        </authorList>
    </citation>
    <scope>NUCLEOTIDE SEQUENCE [LARGE SCALE GENOMIC DNA]</scope>
    <source>
        <strain evidence="2 3">HYN0043</strain>
    </source>
</reference>
<feature type="chain" id="PRO_5019821253" description="DUF4270 domain-containing protein" evidence="1">
    <location>
        <begin position="23"/>
        <end position="408"/>
    </location>
</feature>
<keyword evidence="3" id="KW-1185">Reference proteome</keyword>
<protein>
    <recommendedName>
        <fullName evidence="4">DUF4270 domain-containing protein</fullName>
    </recommendedName>
</protein>
<dbReference type="PROSITE" id="PS51257">
    <property type="entry name" value="PROKAR_LIPOPROTEIN"/>
    <property type="match status" value="1"/>
</dbReference>
<evidence type="ECO:0000256" key="1">
    <source>
        <dbReference type="SAM" id="SignalP"/>
    </source>
</evidence>
<dbReference type="OrthoDB" id="616292at2"/>
<proteinExistence type="predicted"/>
<dbReference type="RefSeq" id="WP_119407563.1">
    <property type="nucleotide sequence ID" value="NZ_CP032869.1"/>
</dbReference>
<evidence type="ECO:0008006" key="4">
    <source>
        <dbReference type="Google" id="ProtNLM"/>
    </source>
</evidence>
<accession>A0A494VSC9</accession>
<gene>
    <name evidence="2" type="ORF">HYN43_000375</name>
</gene>
<dbReference type="EMBL" id="CP032869">
    <property type="protein sequence ID" value="AYL93842.1"/>
    <property type="molecule type" value="Genomic_DNA"/>
</dbReference>
<organism evidence="2 3">
    <name type="scientific">Mucilaginibacter celer</name>
    <dbReference type="NCBI Taxonomy" id="2305508"/>
    <lineage>
        <taxon>Bacteria</taxon>
        <taxon>Pseudomonadati</taxon>
        <taxon>Bacteroidota</taxon>
        <taxon>Sphingobacteriia</taxon>
        <taxon>Sphingobacteriales</taxon>
        <taxon>Sphingobacteriaceae</taxon>
        <taxon>Mucilaginibacter</taxon>
    </lineage>
</organism>
<evidence type="ECO:0000313" key="2">
    <source>
        <dbReference type="EMBL" id="AYL93842.1"/>
    </source>
</evidence>